<keyword evidence="1" id="KW-0812">Transmembrane</keyword>
<evidence type="ECO:0000313" key="4">
    <source>
        <dbReference type="Proteomes" id="UP001500642"/>
    </source>
</evidence>
<dbReference type="Proteomes" id="UP001500642">
    <property type="component" value="Unassembled WGS sequence"/>
</dbReference>
<keyword evidence="1" id="KW-0472">Membrane</keyword>
<keyword evidence="1" id="KW-1133">Transmembrane helix</keyword>
<dbReference type="EMBL" id="BAABGL010000001">
    <property type="protein sequence ID" value="GAA4382250.1"/>
    <property type="molecule type" value="Genomic_DNA"/>
</dbReference>
<evidence type="ECO:0000259" key="2">
    <source>
        <dbReference type="PROSITE" id="PS51782"/>
    </source>
</evidence>
<feature type="domain" description="LysM" evidence="2">
    <location>
        <begin position="67"/>
        <end position="116"/>
    </location>
</feature>
<dbReference type="Gene3D" id="3.10.350.10">
    <property type="entry name" value="LysM domain"/>
    <property type="match status" value="1"/>
</dbReference>
<keyword evidence="4" id="KW-1185">Reference proteome</keyword>
<evidence type="ECO:0000313" key="3">
    <source>
        <dbReference type="EMBL" id="GAA4382250.1"/>
    </source>
</evidence>
<dbReference type="InterPro" id="IPR036779">
    <property type="entry name" value="LysM_dom_sf"/>
</dbReference>
<evidence type="ECO:0000256" key="1">
    <source>
        <dbReference type="SAM" id="Phobius"/>
    </source>
</evidence>
<dbReference type="SMART" id="SM00257">
    <property type="entry name" value="LysM"/>
    <property type="match status" value="1"/>
</dbReference>
<accession>A0ABP8IZU1</accession>
<organism evidence="3 4">
    <name type="scientific">Brevibacterium pityocampae</name>
    <dbReference type="NCBI Taxonomy" id="506594"/>
    <lineage>
        <taxon>Bacteria</taxon>
        <taxon>Bacillati</taxon>
        <taxon>Actinomycetota</taxon>
        <taxon>Actinomycetes</taxon>
        <taxon>Micrococcales</taxon>
        <taxon>Brevibacteriaceae</taxon>
        <taxon>Brevibacterium</taxon>
    </lineage>
</organism>
<proteinExistence type="predicted"/>
<name>A0ABP8IZU1_9MICO</name>
<gene>
    <name evidence="3" type="ORF">GCM10023167_00510</name>
</gene>
<feature type="transmembrane region" description="Helical" evidence="1">
    <location>
        <begin position="27"/>
        <end position="46"/>
    </location>
</feature>
<dbReference type="PROSITE" id="PS51782">
    <property type="entry name" value="LYSM"/>
    <property type="match status" value="1"/>
</dbReference>
<dbReference type="Pfam" id="PF01476">
    <property type="entry name" value="LysM"/>
    <property type="match status" value="1"/>
</dbReference>
<comment type="caution">
    <text evidence="3">The sequence shown here is derived from an EMBL/GenBank/DDBJ whole genome shotgun (WGS) entry which is preliminary data.</text>
</comment>
<sequence>MSANTAPAPAPAAATVLTPRGRRALRLARTLGLALCALVIGIVIALSSGAQASAGSAAGAPAGAGFDTVVVEEGDSLWSIAQSVSGGQDTRDVVLDIVEVNGLDRQVVHPGQELAVPGR</sequence>
<dbReference type="SUPFAM" id="SSF54106">
    <property type="entry name" value="LysM domain"/>
    <property type="match status" value="1"/>
</dbReference>
<reference evidence="4" key="1">
    <citation type="journal article" date="2019" name="Int. J. Syst. Evol. Microbiol.">
        <title>The Global Catalogue of Microorganisms (GCM) 10K type strain sequencing project: providing services to taxonomists for standard genome sequencing and annotation.</title>
        <authorList>
            <consortium name="The Broad Institute Genomics Platform"/>
            <consortium name="The Broad Institute Genome Sequencing Center for Infectious Disease"/>
            <person name="Wu L."/>
            <person name="Ma J."/>
        </authorList>
    </citation>
    <scope>NUCLEOTIDE SEQUENCE [LARGE SCALE GENOMIC DNA]</scope>
    <source>
        <strain evidence="4">JCM 17808</strain>
    </source>
</reference>
<dbReference type="CDD" id="cd00118">
    <property type="entry name" value="LysM"/>
    <property type="match status" value="1"/>
</dbReference>
<dbReference type="RefSeq" id="WP_345028946.1">
    <property type="nucleotide sequence ID" value="NZ_BAABGL010000001.1"/>
</dbReference>
<dbReference type="InterPro" id="IPR018392">
    <property type="entry name" value="LysM"/>
</dbReference>
<protein>
    <recommendedName>
        <fullName evidence="2">LysM domain-containing protein</fullName>
    </recommendedName>
</protein>